<dbReference type="Gene3D" id="1.10.10.10">
    <property type="entry name" value="Winged helix-like DNA-binding domain superfamily/Winged helix DNA-binding domain"/>
    <property type="match status" value="1"/>
</dbReference>
<evidence type="ECO:0000256" key="5">
    <source>
        <dbReference type="SAM" id="MobiDB-lite"/>
    </source>
</evidence>
<dbReference type="SUPFAM" id="SSF54928">
    <property type="entry name" value="RNA-binding domain, RBD"/>
    <property type="match status" value="1"/>
</dbReference>
<dbReference type="InterPro" id="IPR036390">
    <property type="entry name" value="WH_DNA-bd_sf"/>
</dbReference>
<evidence type="ECO:0000256" key="3">
    <source>
        <dbReference type="ARBA" id="ARBA00023242"/>
    </source>
</evidence>
<dbReference type="Proteomes" id="UP001437256">
    <property type="component" value="Unassembled WGS sequence"/>
</dbReference>
<evidence type="ECO:0000256" key="2">
    <source>
        <dbReference type="ARBA" id="ARBA00022884"/>
    </source>
</evidence>
<dbReference type="SMART" id="SM00715">
    <property type="entry name" value="LA"/>
    <property type="match status" value="1"/>
</dbReference>
<feature type="region of interest" description="Disordered" evidence="5">
    <location>
        <begin position="382"/>
        <end position="506"/>
    </location>
</feature>
<dbReference type="PROSITE" id="PS50102">
    <property type="entry name" value="RRM"/>
    <property type="match status" value="1"/>
</dbReference>
<dbReference type="InterPro" id="IPR006630">
    <property type="entry name" value="La_HTH"/>
</dbReference>
<dbReference type="InterPro" id="IPR045180">
    <property type="entry name" value="La_dom_prot"/>
</dbReference>
<dbReference type="Pfam" id="PF08777">
    <property type="entry name" value="RRM_3"/>
    <property type="match status" value="1"/>
</dbReference>
<dbReference type="Pfam" id="PF00076">
    <property type="entry name" value="RRM_1"/>
    <property type="match status" value="1"/>
</dbReference>
<feature type="domain" description="RRM" evidence="6">
    <location>
        <begin position="128"/>
        <end position="216"/>
    </location>
</feature>
<dbReference type="InterPro" id="IPR014886">
    <property type="entry name" value="La_xRRM"/>
</dbReference>
<dbReference type="EMBL" id="JBBXMP010000157">
    <property type="protein sequence ID" value="KAL0060899.1"/>
    <property type="molecule type" value="Genomic_DNA"/>
</dbReference>
<comment type="caution">
    <text evidence="9">The sequence shown here is derived from an EMBL/GenBank/DDBJ whole genome shotgun (WGS) entry which is preliminary data.</text>
</comment>
<dbReference type="PANTHER" id="PTHR22792">
    <property type="entry name" value="LUPUS LA PROTEIN-RELATED"/>
    <property type="match status" value="1"/>
</dbReference>
<feature type="region of interest" description="Disordered" evidence="5">
    <location>
        <begin position="1"/>
        <end position="36"/>
    </location>
</feature>
<accession>A0ABR2ZIW6</accession>
<proteinExistence type="predicted"/>
<sequence length="506" mass="55881">MSEVTAEKPAQNGTTTTEETSAIGGDVEMGNDEEKNLKGRARRQVEFYFADSNLPYDKFMWSLHSREPEHWVSIDTIAAFKRMRQFTKHGIAWVTDALKNSELLEVDESGRKVRRRTEVKEPTGQFARSVYAKGFPDEDEKFQERLEDFFQGYASTNEVRMRRDEDKKFKNSVFVEFTEPSGVQAFLSADPKPTFDGKELLTMSKEDYCEMKIKEKGLTGKAADRKRDTFNSRRGFNAFTIPQKDGGLAPEGAAPAADGKPKREVYMEYFGKKLLISKDNHGNGTVKEEDIPFVKGSTLKFEGVGENFSWNDIKNPIRELFENKTPYIEYNRGDNHGLVGFHATLSEEDIEKVKNAVKTINGNEITWSQIPEDEEKAFMVKRAQSGARHALRQAEERGDSGNFRGGRGGGRGGRGGRGAARGGGRDARGGRGRGGRGGGGRGGGGRNGRDSEKNGTTESAADNAEVGEKRKRAVEPDGGPDVGVRGQDAPPALQPAKKVKIDGESS</sequence>
<protein>
    <recommendedName>
        <fullName evidence="11">Lupus La protein</fullName>
    </recommendedName>
</protein>
<name>A0ABR2ZIW6_9AGAR</name>
<dbReference type="PANTHER" id="PTHR22792:SF140">
    <property type="entry name" value="ACHILLES, ISOFORM A"/>
    <property type="match status" value="1"/>
</dbReference>
<feature type="domain" description="HTH La-type RNA-binding" evidence="7">
    <location>
        <begin position="31"/>
        <end position="123"/>
    </location>
</feature>
<dbReference type="PROSITE" id="PS50961">
    <property type="entry name" value="HTH_LA"/>
    <property type="match status" value="1"/>
</dbReference>
<evidence type="ECO:0000259" key="6">
    <source>
        <dbReference type="PROSITE" id="PS50102"/>
    </source>
</evidence>
<evidence type="ECO:0000256" key="1">
    <source>
        <dbReference type="ARBA" id="ARBA00004123"/>
    </source>
</evidence>
<feature type="compositionally biased region" description="Polar residues" evidence="5">
    <location>
        <begin position="11"/>
        <end position="20"/>
    </location>
</feature>
<organism evidence="9 10">
    <name type="scientific">Marasmius tenuissimus</name>
    <dbReference type="NCBI Taxonomy" id="585030"/>
    <lineage>
        <taxon>Eukaryota</taxon>
        <taxon>Fungi</taxon>
        <taxon>Dikarya</taxon>
        <taxon>Basidiomycota</taxon>
        <taxon>Agaricomycotina</taxon>
        <taxon>Agaricomycetes</taxon>
        <taxon>Agaricomycetidae</taxon>
        <taxon>Agaricales</taxon>
        <taxon>Marasmiineae</taxon>
        <taxon>Marasmiaceae</taxon>
        <taxon>Marasmius</taxon>
    </lineage>
</organism>
<gene>
    <name evidence="9" type="ORF">AAF712_012292</name>
</gene>
<keyword evidence="3" id="KW-0539">Nucleus</keyword>
<feature type="compositionally biased region" description="Gly residues" evidence="5">
    <location>
        <begin position="435"/>
        <end position="446"/>
    </location>
</feature>
<dbReference type="InterPro" id="IPR035979">
    <property type="entry name" value="RBD_domain_sf"/>
</dbReference>
<feature type="domain" description="XRRM" evidence="8">
    <location>
        <begin position="292"/>
        <end position="415"/>
    </location>
</feature>
<dbReference type="InterPro" id="IPR036388">
    <property type="entry name" value="WH-like_DNA-bd_sf"/>
</dbReference>
<dbReference type="SUPFAM" id="SSF46785">
    <property type="entry name" value="Winged helix' DNA-binding domain"/>
    <property type="match status" value="1"/>
</dbReference>
<keyword evidence="2 4" id="KW-0694">RNA-binding</keyword>
<dbReference type="PROSITE" id="PS51939">
    <property type="entry name" value="XRRM"/>
    <property type="match status" value="1"/>
</dbReference>
<evidence type="ECO:0008006" key="11">
    <source>
        <dbReference type="Google" id="ProtNLM"/>
    </source>
</evidence>
<comment type="subcellular location">
    <subcellularLocation>
        <location evidence="1">Nucleus</location>
    </subcellularLocation>
</comment>
<evidence type="ECO:0000313" key="10">
    <source>
        <dbReference type="Proteomes" id="UP001437256"/>
    </source>
</evidence>
<keyword evidence="10" id="KW-1185">Reference proteome</keyword>
<dbReference type="InterPro" id="IPR000504">
    <property type="entry name" value="RRM_dom"/>
</dbReference>
<feature type="compositionally biased region" description="Gly residues" evidence="5">
    <location>
        <begin position="403"/>
        <end position="422"/>
    </location>
</feature>
<evidence type="ECO:0000259" key="7">
    <source>
        <dbReference type="PROSITE" id="PS50961"/>
    </source>
</evidence>
<dbReference type="InterPro" id="IPR012677">
    <property type="entry name" value="Nucleotide-bd_a/b_plait_sf"/>
</dbReference>
<evidence type="ECO:0000259" key="8">
    <source>
        <dbReference type="PROSITE" id="PS51939"/>
    </source>
</evidence>
<dbReference type="CDD" id="cd12291">
    <property type="entry name" value="RRM1_La"/>
    <property type="match status" value="1"/>
</dbReference>
<dbReference type="Gene3D" id="3.30.70.330">
    <property type="match status" value="2"/>
</dbReference>
<evidence type="ECO:0000256" key="4">
    <source>
        <dbReference type="PROSITE-ProRule" id="PRU00332"/>
    </source>
</evidence>
<reference evidence="9 10" key="1">
    <citation type="submission" date="2024-05" db="EMBL/GenBank/DDBJ databases">
        <title>A draft genome resource for the thread blight pathogen Marasmius tenuissimus strain MS-2.</title>
        <authorList>
            <person name="Yulfo-Soto G.E."/>
            <person name="Baruah I.K."/>
            <person name="Amoako-Attah I."/>
            <person name="Bukari Y."/>
            <person name="Meinhardt L.W."/>
            <person name="Bailey B.A."/>
            <person name="Cohen S.P."/>
        </authorList>
    </citation>
    <scope>NUCLEOTIDE SEQUENCE [LARGE SCALE GENOMIC DNA]</scope>
    <source>
        <strain evidence="9 10">MS-2</strain>
    </source>
</reference>
<dbReference type="SMART" id="SM00360">
    <property type="entry name" value="RRM"/>
    <property type="match status" value="1"/>
</dbReference>
<dbReference type="InterPro" id="IPR002344">
    <property type="entry name" value="Lupus_La"/>
</dbReference>
<dbReference type="PRINTS" id="PR00302">
    <property type="entry name" value="LUPUSLA"/>
</dbReference>
<evidence type="ECO:0000313" key="9">
    <source>
        <dbReference type="EMBL" id="KAL0060899.1"/>
    </source>
</evidence>
<dbReference type="Pfam" id="PF05383">
    <property type="entry name" value="La"/>
    <property type="match status" value="1"/>
</dbReference>